<keyword evidence="8" id="KW-0695">RNA-directed DNA polymerase</keyword>
<gene>
    <name evidence="12" type="ORF">M153_10510003503</name>
</gene>
<keyword evidence="7" id="KW-0378">Hydrolase</keyword>
<dbReference type="Gene3D" id="1.10.340.70">
    <property type="match status" value="1"/>
</dbReference>
<dbReference type="PANTHER" id="PTHR37984:SF5">
    <property type="entry name" value="PROTEIN NYNRIN-LIKE"/>
    <property type="match status" value="1"/>
</dbReference>
<name>A0A0R0LVU4_9MICR</name>
<dbReference type="EMBL" id="LGUB01000380">
    <property type="protein sequence ID" value="KRH93336.1"/>
    <property type="molecule type" value="Genomic_DNA"/>
</dbReference>
<organism evidence="12 13">
    <name type="scientific">Pseudoloma neurophilia</name>
    <dbReference type="NCBI Taxonomy" id="146866"/>
    <lineage>
        <taxon>Eukaryota</taxon>
        <taxon>Fungi</taxon>
        <taxon>Fungi incertae sedis</taxon>
        <taxon>Microsporidia</taxon>
        <taxon>Pseudoloma</taxon>
    </lineage>
</organism>
<dbReference type="Pfam" id="PF17921">
    <property type="entry name" value="Integrase_H2C2"/>
    <property type="match status" value="1"/>
</dbReference>
<dbReference type="SUPFAM" id="SSF53098">
    <property type="entry name" value="Ribonuclease H-like"/>
    <property type="match status" value="1"/>
</dbReference>
<dbReference type="InterPro" id="IPR043502">
    <property type="entry name" value="DNA/RNA_pol_sf"/>
</dbReference>
<dbReference type="Proteomes" id="UP000051530">
    <property type="component" value="Unassembled WGS sequence"/>
</dbReference>
<protein>
    <recommendedName>
        <fullName evidence="1">RNA-directed DNA polymerase</fullName>
        <ecNumber evidence="1">2.7.7.49</ecNumber>
    </recommendedName>
</protein>
<dbReference type="GO" id="GO:0006508">
    <property type="term" value="P:proteolysis"/>
    <property type="evidence" value="ECO:0007669"/>
    <property type="project" value="InterPro"/>
</dbReference>
<dbReference type="VEuPathDB" id="MicrosporidiaDB:M153_10510003503"/>
<dbReference type="AlphaFoldDB" id="A0A0R0LVU4"/>
<dbReference type="GO" id="GO:0004519">
    <property type="term" value="F:endonuclease activity"/>
    <property type="evidence" value="ECO:0007669"/>
    <property type="project" value="UniProtKB-KW"/>
</dbReference>
<feature type="non-terminal residue" evidence="12">
    <location>
        <position position="1168"/>
    </location>
</feature>
<dbReference type="InterPro" id="IPR050951">
    <property type="entry name" value="Retrovirus_Pol_polyprotein"/>
</dbReference>
<dbReference type="InterPro" id="IPR043128">
    <property type="entry name" value="Rev_trsase/Diguanyl_cyclase"/>
</dbReference>
<dbReference type="OrthoDB" id="2194544at2759"/>
<feature type="domain" description="Reverse transcriptase" evidence="10">
    <location>
        <begin position="453"/>
        <end position="631"/>
    </location>
</feature>
<dbReference type="PROSITE" id="PS00141">
    <property type="entry name" value="ASP_PROTEASE"/>
    <property type="match status" value="1"/>
</dbReference>
<dbReference type="PROSITE" id="PS50175">
    <property type="entry name" value="ASP_PROT_RETROV"/>
    <property type="match status" value="1"/>
</dbReference>
<evidence type="ECO:0000313" key="13">
    <source>
        <dbReference type="Proteomes" id="UP000051530"/>
    </source>
</evidence>
<dbReference type="CDD" id="cd00303">
    <property type="entry name" value="retropepsin_like"/>
    <property type="match status" value="1"/>
</dbReference>
<evidence type="ECO:0000259" key="11">
    <source>
        <dbReference type="PROSITE" id="PS50994"/>
    </source>
</evidence>
<dbReference type="GO" id="GO:0004190">
    <property type="term" value="F:aspartic-type endopeptidase activity"/>
    <property type="evidence" value="ECO:0007669"/>
    <property type="project" value="UniProtKB-KW"/>
</dbReference>
<comment type="caution">
    <text evidence="12">The sequence shown here is derived from an EMBL/GenBank/DDBJ whole genome shotgun (WGS) entry which is preliminary data.</text>
</comment>
<dbReference type="PROSITE" id="PS50878">
    <property type="entry name" value="RT_POL"/>
    <property type="match status" value="1"/>
</dbReference>
<dbReference type="InterPro" id="IPR041588">
    <property type="entry name" value="Integrase_H2C2"/>
</dbReference>
<evidence type="ECO:0000256" key="8">
    <source>
        <dbReference type="ARBA" id="ARBA00022918"/>
    </source>
</evidence>
<feature type="domain" description="Peptidase A2" evidence="9">
    <location>
        <begin position="287"/>
        <end position="364"/>
    </location>
</feature>
<dbReference type="Gene3D" id="2.40.70.10">
    <property type="entry name" value="Acid Proteases"/>
    <property type="match status" value="1"/>
</dbReference>
<dbReference type="Gene3D" id="3.30.70.270">
    <property type="match status" value="2"/>
</dbReference>
<proteinExistence type="predicted"/>
<dbReference type="InterPro" id="IPR000477">
    <property type="entry name" value="RT_dom"/>
</dbReference>
<evidence type="ECO:0000256" key="4">
    <source>
        <dbReference type="ARBA" id="ARBA00022722"/>
    </source>
</evidence>
<evidence type="ECO:0000259" key="10">
    <source>
        <dbReference type="PROSITE" id="PS50878"/>
    </source>
</evidence>
<keyword evidence="2" id="KW-0808">Transferase</keyword>
<dbReference type="InterPro" id="IPR018061">
    <property type="entry name" value="Retropepsins"/>
</dbReference>
<dbReference type="SUPFAM" id="SSF50630">
    <property type="entry name" value="Acid proteases"/>
    <property type="match status" value="1"/>
</dbReference>
<dbReference type="Pfam" id="PF00078">
    <property type="entry name" value="RVT_1"/>
    <property type="match status" value="1"/>
</dbReference>
<dbReference type="PANTHER" id="PTHR37984">
    <property type="entry name" value="PROTEIN CBG26694"/>
    <property type="match status" value="1"/>
</dbReference>
<dbReference type="Pfam" id="PF17917">
    <property type="entry name" value="RT_RNaseH"/>
    <property type="match status" value="1"/>
</dbReference>
<evidence type="ECO:0000256" key="6">
    <source>
        <dbReference type="ARBA" id="ARBA00022759"/>
    </source>
</evidence>
<keyword evidence="3" id="KW-0548">Nucleotidyltransferase</keyword>
<dbReference type="InterPro" id="IPR041373">
    <property type="entry name" value="RT_RNaseH"/>
</dbReference>
<dbReference type="SUPFAM" id="SSF56672">
    <property type="entry name" value="DNA/RNA polymerases"/>
    <property type="match status" value="1"/>
</dbReference>
<keyword evidence="5" id="KW-0064">Aspartyl protease</keyword>
<sequence>PALPNSLCSNMASTANYNIKTFSGDDNEDIILWLKELHMCSQLFRWDNEYEKQILIIHLKGEARSWAAEYLSDHNFNVDLITFVAELRKRFESKGRDDFNLTNFIHMSPPKNREEFKKILRSATLLAEKGLMSFEALCQLIIKKVPEAFKAILVHTMENANTWQEFAHRADSTCWVAFPDHVFNAISCESKGQAGIQKQEIENCLLHGLSTHKTEQCFRILAFIKKEKIKDEKRKRDRFIKNRNKNVNQLSMEDEEANKSDLVYSVSSLSVGTSPFLLNGQILGHNYTFLIDTGADVSVLSTNLHMPVDQTNKHNMIIRSACGTSLKTENRTQKLNVLINGYKFSMNPLIVDTDLKFIIIGADVINKHPQILYECLNKINQTSHDIRNVIATNEIDIEFPEYKNLFQEDVNNSPCKEVQHHIDLERAKPIFCKPIRTPIHYESKIDDMIKQLLEKGIIKQSKSPWNSHVRIVPKKNGKLRMCLDYRPLNAETKKDKYPIPRIDEILDSLNGAEIFSTLDATSGYYQIKMSENSSPFTAFSWKRGHYEFNRMPFGLCNAPATFQRYMDTLFKGMEHFVLPYLDDLIIFSKTREEHVKHIKEVFNVLSKAQVVLNKSKCQFFRKELIILGNRISKGSVSPDPSKIKTIQAHKLPTTIQELRSFLGLVNFCREYLPRLSEVANPLFALLKGKTQKSKAQITHSLKSKDAFTQIKEMITSDLSKSQPDLQKPFILTTDASEIGIGAILAQRDSQGRLKMVSAFSKTLDPAQKNYSVTDKELLAIVKSLEHFRHFLLGKEFILRTDHRALTYLHTCKNPTSRLLRWSLRLQEFQFKIEYISGEKNSADSLSRLMHIKKVSQKENLSKDHVKSILDEYHHILGHGSSSNMIFAIRKRYFWFSMVDDIKDYVSRCKICLKGGFARINSKNLFIKTSKPNQLWEIDLLGKIRYKNQFRFIFVAVDHFTKYVETKVIKTKTSKDIKEAISSLIVNKHGKPETILSDCGLEFTSKEIEKFLKDLQIKHETGSPYHHQTTGCVERVNGTLMNKLKKICKFKQEKWQECVEKATLAVNLSFHRGIGTSPFIMQFKRLPELPIDRKLGKGRVFINEKFLYQKRAFIQEKYEKEIVKGTKEVKNDFKLGEKVLIYRKNSNKLASNWITGFHIIRVFNESVLV</sequence>
<dbReference type="InterPro" id="IPR021109">
    <property type="entry name" value="Peptidase_aspartic_dom_sf"/>
</dbReference>
<dbReference type="FunFam" id="3.30.70.270:FF:000020">
    <property type="entry name" value="Transposon Tf2-6 polyprotein-like Protein"/>
    <property type="match status" value="1"/>
</dbReference>
<dbReference type="InterPro" id="IPR001995">
    <property type="entry name" value="Peptidase_A2_cat"/>
</dbReference>
<dbReference type="InterPro" id="IPR012337">
    <property type="entry name" value="RNaseH-like_sf"/>
</dbReference>
<dbReference type="InterPro" id="IPR001969">
    <property type="entry name" value="Aspartic_peptidase_AS"/>
</dbReference>
<dbReference type="CDD" id="cd09274">
    <property type="entry name" value="RNase_HI_RT_Ty3"/>
    <property type="match status" value="1"/>
</dbReference>
<keyword evidence="4" id="KW-0540">Nuclease</keyword>
<evidence type="ECO:0000313" key="12">
    <source>
        <dbReference type="EMBL" id="KRH93336.1"/>
    </source>
</evidence>
<dbReference type="PROSITE" id="PS50994">
    <property type="entry name" value="INTEGRASE"/>
    <property type="match status" value="1"/>
</dbReference>
<reference evidence="12 13" key="1">
    <citation type="submission" date="2015-07" db="EMBL/GenBank/DDBJ databases">
        <title>The genome of Pseudoloma neurophilia, a relevant intracellular parasite of the zebrafish.</title>
        <authorList>
            <person name="Ndikumana S."/>
            <person name="Pelin A."/>
            <person name="Sanders J."/>
            <person name="Corradi N."/>
        </authorList>
    </citation>
    <scope>NUCLEOTIDE SEQUENCE [LARGE SCALE GENOMIC DNA]</scope>
    <source>
        <strain evidence="12 13">MK1</strain>
    </source>
</reference>
<evidence type="ECO:0000256" key="1">
    <source>
        <dbReference type="ARBA" id="ARBA00012493"/>
    </source>
</evidence>
<dbReference type="EC" id="2.7.7.49" evidence="1"/>
<dbReference type="CDD" id="cd01647">
    <property type="entry name" value="RT_LTR"/>
    <property type="match status" value="1"/>
</dbReference>
<dbReference type="GO" id="GO:0005634">
    <property type="term" value="C:nucleus"/>
    <property type="evidence" value="ECO:0007669"/>
    <property type="project" value="UniProtKB-ARBA"/>
</dbReference>
<evidence type="ECO:0000256" key="2">
    <source>
        <dbReference type="ARBA" id="ARBA00022679"/>
    </source>
</evidence>
<accession>A0A0R0LVU4</accession>
<evidence type="ECO:0000259" key="9">
    <source>
        <dbReference type="PROSITE" id="PS50175"/>
    </source>
</evidence>
<feature type="domain" description="Integrase catalytic" evidence="11">
    <location>
        <begin position="927"/>
        <end position="1085"/>
    </location>
</feature>
<dbReference type="GO" id="GO:0003964">
    <property type="term" value="F:RNA-directed DNA polymerase activity"/>
    <property type="evidence" value="ECO:0007669"/>
    <property type="project" value="UniProtKB-KW"/>
</dbReference>
<evidence type="ECO:0000256" key="7">
    <source>
        <dbReference type="ARBA" id="ARBA00022801"/>
    </source>
</evidence>
<keyword evidence="13" id="KW-1185">Reference proteome</keyword>
<keyword evidence="5" id="KW-0645">Protease</keyword>
<dbReference type="GO" id="GO:0015074">
    <property type="term" value="P:DNA integration"/>
    <property type="evidence" value="ECO:0007669"/>
    <property type="project" value="InterPro"/>
</dbReference>
<feature type="non-terminal residue" evidence="12">
    <location>
        <position position="1"/>
    </location>
</feature>
<dbReference type="GO" id="GO:0003676">
    <property type="term" value="F:nucleic acid binding"/>
    <property type="evidence" value="ECO:0007669"/>
    <property type="project" value="InterPro"/>
</dbReference>
<dbReference type="Pfam" id="PF00665">
    <property type="entry name" value="rve"/>
    <property type="match status" value="1"/>
</dbReference>
<evidence type="ECO:0000256" key="3">
    <source>
        <dbReference type="ARBA" id="ARBA00022695"/>
    </source>
</evidence>
<evidence type="ECO:0000256" key="5">
    <source>
        <dbReference type="ARBA" id="ARBA00022750"/>
    </source>
</evidence>
<dbReference type="InterPro" id="IPR036397">
    <property type="entry name" value="RNaseH_sf"/>
</dbReference>
<dbReference type="Pfam" id="PF00077">
    <property type="entry name" value="RVP"/>
    <property type="match status" value="1"/>
</dbReference>
<dbReference type="InterPro" id="IPR001584">
    <property type="entry name" value="Integrase_cat-core"/>
</dbReference>
<dbReference type="Gene3D" id="3.10.10.10">
    <property type="entry name" value="HIV Type 1 Reverse Transcriptase, subunit A, domain 1"/>
    <property type="match status" value="1"/>
</dbReference>
<keyword evidence="6" id="KW-0255">Endonuclease</keyword>
<dbReference type="Gene3D" id="3.30.420.10">
    <property type="entry name" value="Ribonuclease H-like superfamily/Ribonuclease H"/>
    <property type="match status" value="1"/>
</dbReference>